<dbReference type="GO" id="GO:0005829">
    <property type="term" value="C:cytosol"/>
    <property type="evidence" value="ECO:0000318"/>
    <property type="project" value="GO_Central"/>
</dbReference>
<protein>
    <submittedName>
        <fullName evidence="2">Uncharacterized protein</fullName>
    </submittedName>
</protein>
<dbReference type="PANTHER" id="PTHR10933">
    <property type="entry name" value="IMMUNOGLOBULIN-BINDING PROTEIN 1"/>
    <property type="match status" value="1"/>
</dbReference>
<dbReference type="Gene3D" id="1.25.40.540">
    <property type="entry name" value="TAP42-like family"/>
    <property type="match status" value="2"/>
</dbReference>
<dbReference type="GeneID" id="5975732"/>
<dbReference type="InterPro" id="IPR007304">
    <property type="entry name" value="TAP46-like"/>
</dbReference>
<evidence type="ECO:0000313" key="2">
    <source>
        <dbReference type="EMBL" id="EAT83690.2"/>
    </source>
</evidence>
<dbReference type="VEuPathDB" id="FungiDB:JI435_085220"/>
<reference evidence="3" key="1">
    <citation type="journal article" date="2007" name="Plant Cell">
        <title>Dothideomycete-plant interactions illuminated by genome sequencing and EST analysis of the wheat pathogen Stagonospora nodorum.</title>
        <authorList>
            <person name="Hane J.K."/>
            <person name="Lowe R.G."/>
            <person name="Solomon P.S."/>
            <person name="Tan K.C."/>
            <person name="Schoch C.L."/>
            <person name="Spatafora J.W."/>
            <person name="Crous P.W."/>
            <person name="Kodira C."/>
            <person name="Birren B.W."/>
            <person name="Galagan J.E."/>
            <person name="Torriani S.F."/>
            <person name="McDonald B.A."/>
            <person name="Oliver R.P."/>
        </authorList>
    </citation>
    <scope>NUCLEOTIDE SEQUENCE [LARGE SCALE GENOMIC DNA]</scope>
    <source>
        <strain evidence="3">SN15 / ATCC MYA-4574 / FGSC 10173</strain>
    </source>
</reference>
<dbReference type="InParanoid" id="Q0UI92"/>
<dbReference type="GO" id="GO:0051721">
    <property type="term" value="F:protein phosphatase 2A binding"/>
    <property type="evidence" value="ECO:0000318"/>
    <property type="project" value="GO_Central"/>
</dbReference>
<name>Q0UI92_PHANO</name>
<dbReference type="InterPro" id="IPR038511">
    <property type="entry name" value="TAP42/TAP46-like_sf"/>
</dbReference>
<dbReference type="GO" id="GO:0035303">
    <property type="term" value="P:regulation of dephosphorylation"/>
    <property type="evidence" value="ECO:0000318"/>
    <property type="project" value="GO_Central"/>
</dbReference>
<dbReference type="FunCoup" id="Q0UI92">
    <property type="interactions" value="616"/>
</dbReference>
<accession>Q0UI92</accession>
<feature type="compositionally biased region" description="Basic and acidic residues" evidence="1">
    <location>
        <begin position="189"/>
        <end position="206"/>
    </location>
</feature>
<evidence type="ECO:0000313" key="3">
    <source>
        <dbReference type="Proteomes" id="UP000001055"/>
    </source>
</evidence>
<feature type="region of interest" description="Disordered" evidence="1">
    <location>
        <begin position="179"/>
        <end position="229"/>
    </location>
</feature>
<organism evidence="2 3">
    <name type="scientific">Phaeosphaeria nodorum (strain SN15 / ATCC MYA-4574 / FGSC 10173)</name>
    <name type="common">Glume blotch fungus</name>
    <name type="synonym">Parastagonospora nodorum</name>
    <dbReference type="NCBI Taxonomy" id="321614"/>
    <lineage>
        <taxon>Eukaryota</taxon>
        <taxon>Fungi</taxon>
        <taxon>Dikarya</taxon>
        <taxon>Ascomycota</taxon>
        <taxon>Pezizomycotina</taxon>
        <taxon>Dothideomycetes</taxon>
        <taxon>Pleosporomycetidae</taxon>
        <taxon>Pleosporales</taxon>
        <taxon>Pleosporineae</taxon>
        <taxon>Phaeosphaeriaceae</taxon>
        <taxon>Parastagonospora</taxon>
    </lineage>
</organism>
<dbReference type="KEGG" id="pno:SNOG_08522"/>
<dbReference type="HOGENOM" id="CLU_611256_0_0_1"/>
<dbReference type="GO" id="GO:0009966">
    <property type="term" value="P:regulation of signal transduction"/>
    <property type="evidence" value="ECO:0007669"/>
    <property type="project" value="InterPro"/>
</dbReference>
<gene>
    <name evidence="2" type="ORF">SNOG_08522</name>
</gene>
<dbReference type="PANTHER" id="PTHR10933:SF9">
    <property type="entry name" value="IMMUNOGLOBULIN-BINDING PROTEIN 1"/>
    <property type="match status" value="1"/>
</dbReference>
<proteinExistence type="predicted"/>
<dbReference type="AlphaFoldDB" id="Q0UI92"/>
<dbReference type="EMBL" id="CH445337">
    <property type="protein sequence ID" value="EAT83690.2"/>
    <property type="molecule type" value="Genomic_DNA"/>
</dbReference>
<dbReference type="Pfam" id="PF04177">
    <property type="entry name" value="TAP42"/>
    <property type="match status" value="1"/>
</dbReference>
<sequence>MAEQPQNLRALFSSAERARQELASAYDSNSPAFQENLRKTIATYEECLKLSEQISLFSPNESLEDISSGDLQYLDAYDILSASDSKLLDAYSENKANFSTASARDAAARRDAKIARFREEKEIKRKLEYLQQNPKLAENDEHVVRDLHLTSLSFMVFQTFQALESMALELQIISMAPAAPPPGVSGSAPDERQDGRDKDKYSERLDGQLPGLRNTGPLLSSDGKPMRPFTLLDSRQSLKKDVFRERNLPTMTIDEYLEEEKRRGGMIEGGGPQSEVRPEPNEDDFDAADEETMKQRAWDEPHALLLKLLPRAQPTRLHHRPPIINPNDTPRLVIFELQSPSILSAYRFLLMYVLYRGPSFFHPLLSAISSTDSSPRAFASAPLIGGGENNSDFRLGESAVLRENGLNEGAPDHAGVVCAEEDCEEQRAGGGGGCGALDYAVEVGGEAG</sequence>
<dbReference type="Proteomes" id="UP000001055">
    <property type="component" value="Unassembled WGS sequence"/>
</dbReference>
<dbReference type="RefSeq" id="XP_001798833.1">
    <property type="nucleotide sequence ID" value="XM_001798781.1"/>
</dbReference>
<dbReference type="eggNOG" id="KOG2830">
    <property type="taxonomic scope" value="Eukaryota"/>
</dbReference>
<dbReference type="STRING" id="321614.Q0UI92"/>
<evidence type="ECO:0000256" key="1">
    <source>
        <dbReference type="SAM" id="MobiDB-lite"/>
    </source>
</evidence>